<name>A0A8T0GQU5_CERPU</name>
<dbReference type="Proteomes" id="UP000822688">
    <property type="component" value="Chromosome 9"/>
</dbReference>
<reference evidence="1" key="1">
    <citation type="submission" date="2020-06" db="EMBL/GenBank/DDBJ databases">
        <title>WGS assembly of Ceratodon purpureus strain R40.</title>
        <authorList>
            <person name="Carey S.B."/>
            <person name="Jenkins J."/>
            <person name="Shu S."/>
            <person name="Lovell J.T."/>
            <person name="Sreedasyam A."/>
            <person name="Maumus F."/>
            <person name="Tiley G.P."/>
            <person name="Fernandez-Pozo N."/>
            <person name="Barry K."/>
            <person name="Chen C."/>
            <person name="Wang M."/>
            <person name="Lipzen A."/>
            <person name="Daum C."/>
            <person name="Saski C.A."/>
            <person name="Payton A.C."/>
            <person name="Mcbreen J.C."/>
            <person name="Conrad R.E."/>
            <person name="Kollar L.M."/>
            <person name="Olsson S."/>
            <person name="Huttunen S."/>
            <person name="Landis J.B."/>
            <person name="Wickett N.J."/>
            <person name="Johnson M.G."/>
            <person name="Rensing S.A."/>
            <person name="Grimwood J."/>
            <person name="Schmutz J."/>
            <person name="Mcdaniel S.F."/>
        </authorList>
    </citation>
    <scope>NUCLEOTIDE SEQUENCE</scope>
    <source>
        <strain evidence="1">R40</strain>
    </source>
</reference>
<organism evidence="1 2">
    <name type="scientific">Ceratodon purpureus</name>
    <name type="common">Fire moss</name>
    <name type="synonym">Dicranum purpureum</name>
    <dbReference type="NCBI Taxonomy" id="3225"/>
    <lineage>
        <taxon>Eukaryota</taxon>
        <taxon>Viridiplantae</taxon>
        <taxon>Streptophyta</taxon>
        <taxon>Embryophyta</taxon>
        <taxon>Bryophyta</taxon>
        <taxon>Bryophytina</taxon>
        <taxon>Bryopsida</taxon>
        <taxon>Dicranidae</taxon>
        <taxon>Pseudoditrichales</taxon>
        <taxon>Ditrichaceae</taxon>
        <taxon>Ceratodon</taxon>
    </lineage>
</organism>
<comment type="caution">
    <text evidence="1">The sequence shown here is derived from an EMBL/GenBank/DDBJ whole genome shotgun (WGS) entry which is preliminary data.</text>
</comment>
<evidence type="ECO:0000313" key="1">
    <source>
        <dbReference type="EMBL" id="KAG0561303.1"/>
    </source>
</evidence>
<evidence type="ECO:0000313" key="2">
    <source>
        <dbReference type="Proteomes" id="UP000822688"/>
    </source>
</evidence>
<proteinExistence type="predicted"/>
<dbReference type="AlphaFoldDB" id="A0A8T0GQU5"/>
<protein>
    <submittedName>
        <fullName evidence="1">Uncharacterized protein</fullName>
    </submittedName>
</protein>
<sequence>MAPLPCNSKTSVLLRRLVSHPPDCFPHGLQSVEECLCIVHTKRLTTAIAMTIFGILLSNDMGRLIFDGHWSHHFIWNRLKP</sequence>
<keyword evidence="2" id="KW-1185">Reference proteome</keyword>
<accession>A0A8T0GQU5</accession>
<gene>
    <name evidence="1" type="ORF">KC19_9G053500</name>
</gene>
<dbReference type="EMBL" id="CM026430">
    <property type="protein sequence ID" value="KAG0561303.1"/>
    <property type="molecule type" value="Genomic_DNA"/>
</dbReference>